<dbReference type="InterPro" id="IPR012292">
    <property type="entry name" value="Globin/Proto"/>
</dbReference>
<protein>
    <submittedName>
        <fullName evidence="1">Uncharacterized protein</fullName>
    </submittedName>
</protein>
<dbReference type="GO" id="GO:0019825">
    <property type="term" value="F:oxygen binding"/>
    <property type="evidence" value="ECO:0007669"/>
    <property type="project" value="InterPro"/>
</dbReference>
<comment type="caution">
    <text evidence="1">The sequence shown here is derived from an EMBL/GenBank/DDBJ whole genome shotgun (WGS) entry which is preliminary data.</text>
</comment>
<evidence type="ECO:0000313" key="2">
    <source>
        <dbReference type="Proteomes" id="UP000029643"/>
    </source>
</evidence>
<name>A0A090WLE0_9FLAO</name>
<dbReference type="EMBL" id="BBNU01000001">
    <property type="protein sequence ID" value="GAL77885.1"/>
    <property type="molecule type" value="Genomic_DNA"/>
</dbReference>
<reference evidence="1" key="1">
    <citation type="journal article" date="2014" name="Genome Announc.">
        <title>Draft Genome Sequences of Marine Flavobacterium Algibacter lectus Strains SS8 and NR4.</title>
        <authorList>
            <person name="Takatani N."/>
            <person name="Nakanishi M."/>
            <person name="Meirelles P."/>
            <person name="Mino S."/>
            <person name="Suda W."/>
            <person name="Oshima K."/>
            <person name="Hattori M."/>
            <person name="Ohkuma M."/>
            <person name="Hosokawa M."/>
            <person name="Miyashita K."/>
            <person name="Thompson F.L."/>
            <person name="Niwa A."/>
            <person name="Sawabe T."/>
            <person name="Sawabe T."/>
        </authorList>
    </citation>
    <scope>NUCLEOTIDE SEQUENCE [LARGE SCALE GENOMIC DNA]</scope>
    <source>
        <strain evidence="1">JCM 19274</strain>
    </source>
</reference>
<dbReference type="Proteomes" id="UP000029643">
    <property type="component" value="Unassembled WGS sequence"/>
</dbReference>
<gene>
    <name evidence="1" type="ORF">JCM19274_5598</name>
</gene>
<dbReference type="GO" id="GO:0020037">
    <property type="term" value="F:heme binding"/>
    <property type="evidence" value="ECO:0007669"/>
    <property type="project" value="InterPro"/>
</dbReference>
<accession>A0A090WLE0</accession>
<dbReference type="AlphaFoldDB" id="A0A090WLE0"/>
<proteinExistence type="predicted"/>
<sequence length="37" mass="4340">MLGPPIFNHHLTDEQWPTHIEKLTDFWVTNLFGGSLF</sequence>
<organism evidence="1 2">
    <name type="scientific">Algibacter lectus</name>
    <dbReference type="NCBI Taxonomy" id="221126"/>
    <lineage>
        <taxon>Bacteria</taxon>
        <taxon>Pseudomonadati</taxon>
        <taxon>Bacteroidota</taxon>
        <taxon>Flavobacteriia</taxon>
        <taxon>Flavobacteriales</taxon>
        <taxon>Flavobacteriaceae</taxon>
        <taxon>Algibacter</taxon>
    </lineage>
</organism>
<evidence type="ECO:0000313" key="1">
    <source>
        <dbReference type="EMBL" id="GAL77885.1"/>
    </source>
</evidence>
<dbReference type="Gene3D" id="1.10.490.10">
    <property type="entry name" value="Globins"/>
    <property type="match status" value="1"/>
</dbReference>